<dbReference type="HAMAP" id="MF_00042">
    <property type="entry name" value="RNase_H"/>
    <property type="match status" value="1"/>
</dbReference>
<dbReference type="EMBL" id="FMXO01000001">
    <property type="protein sequence ID" value="SDB01992.1"/>
    <property type="molecule type" value="Genomic_DNA"/>
</dbReference>
<dbReference type="GO" id="GO:0000287">
    <property type="term" value="F:magnesium ion binding"/>
    <property type="evidence" value="ECO:0007669"/>
    <property type="project" value="UniProtKB-UniRule"/>
</dbReference>
<keyword evidence="6 11" id="KW-0540">Nuclease</keyword>
<keyword evidence="11" id="KW-0963">Cytoplasm</keyword>
<dbReference type="EC" id="3.1.26.4" evidence="5 11"/>
<feature type="domain" description="RNase H type-1" evidence="12">
    <location>
        <begin position="3"/>
        <end position="145"/>
    </location>
</feature>
<dbReference type="FunFam" id="3.30.420.10:FF:000089">
    <property type="entry name" value="Ribonuclease H"/>
    <property type="match status" value="1"/>
</dbReference>
<evidence type="ECO:0000256" key="4">
    <source>
        <dbReference type="ARBA" id="ARBA00011245"/>
    </source>
</evidence>
<evidence type="ECO:0000256" key="8">
    <source>
        <dbReference type="ARBA" id="ARBA00022759"/>
    </source>
</evidence>
<keyword evidence="8 11" id="KW-0255">Endonuclease</keyword>
<keyword evidence="9 11" id="KW-0378">Hydrolase</keyword>
<dbReference type="GO" id="GO:0004523">
    <property type="term" value="F:RNA-DNA hybrid ribonuclease activity"/>
    <property type="evidence" value="ECO:0007669"/>
    <property type="project" value="UniProtKB-UniRule"/>
</dbReference>
<evidence type="ECO:0000256" key="5">
    <source>
        <dbReference type="ARBA" id="ARBA00012180"/>
    </source>
</evidence>
<dbReference type="GO" id="GO:0043137">
    <property type="term" value="P:DNA replication, removal of RNA primer"/>
    <property type="evidence" value="ECO:0007669"/>
    <property type="project" value="TreeGrafter"/>
</dbReference>
<proteinExistence type="inferred from homology"/>
<organism evidence="13 14">
    <name type="scientific">Desulfonatronum thiosulfatophilum</name>
    <dbReference type="NCBI Taxonomy" id="617002"/>
    <lineage>
        <taxon>Bacteria</taxon>
        <taxon>Pseudomonadati</taxon>
        <taxon>Thermodesulfobacteriota</taxon>
        <taxon>Desulfovibrionia</taxon>
        <taxon>Desulfovibrionales</taxon>
        <taxon>Desulfonatronaceae</taxon>
        <taxon>Desulfonatronum</taxon>
    </lineage>
</organism>
<dbReference type="AlphaFoldDB" id="A0A1G6A0M3"/>
<evidence type="ECO:0000313" key="13">
    <source>
        <dbReference type="EMBL" id="SDB01992.1"/>
    </source>
</evidence>
<dbReference type="STRING" id="617002.SAMN05660653_00048"/>
<keyword evidence="14" id="KW-1185">Reference proteome</keyword>
<feature type="binding site" evidence="11">
    <location>
        <position position="137"/>
    </location>
    <ligand>
        <name>Mg(2+)</name>
        <dbReference type="ChEBI" id="CHEBI:18420"/>
        <label>2</label>
    </ligand>
</feature>
<keyword evidence="7 11" id="KW-0479">Metal-binding</keyword>
<name>A0A1G6A0M3_9BACT</name>
<feature type="binding site" evidence="11">
    <location>
        <position position="50"/>
    </location>
    <ligand>
        <name>Mg(2+)</name>
        <dbReference type="ChEBI" id="CHEBI:18420"/>
        <label>1</label>
    </ligand>
</feature>
<comment type="subcellular location">
    <subcellularLocation>
        <location evidence="11">Cytoplasm</location>
    </subcellularLocation>
</comment>
<dbReference type="CDD" id="cd09278">
    <property type="entry name" value="RNase_HI_prokaryote_like"/>
    <property type="match status" value="1"/>
</dbReference>
<evidence type="ECO:0000256" key="2">
    <source>
        <dbReference type="ARBA" id="ARBA00004065"/>
    </source>
</evidence>
<evidence type="ECO:0000256" key="7">
    <source>
        <dbReference type="ARBA" id="ARBA00022723"/>
    </source>
</evidence>
<dbReference type="RefSeq" id="WP_092116039.1">
    <property type="nucleotide sequence ID" value="NZ_FMXO01000001.1"/>
</dbReference>
<evidence type="ECO:0000256" key="6">
    <source>
        <dbReference type="ARBA" id="ARBA00022722"/>
    </source>
</evidence>
<comment type="function">
    <text evidence="2 11">Endonuclease that specifically degrades the RNA of RNA-DNA hybrids.</text>
</comment>
<dbReference type="PANTHER" id="PTHR10642">
    <property type="entry name" value="RIBONUCLEASE H1"/>
    <property type="match status" value="1"/>
</dbReference>
<dbReference type="GO" id="GO:0005737">
    <property type="term" value="C:cytoplasm"/>
    <property type="evidence" value="ECO:0007669"/>
    <property type="project" value="UniProtKB-SubCell"/>
</dbReference>
<dbReference type="InterPro" id="IPR022892">
    <property type="entry name" value="RNaseHI"/>
</dbReference>
<gene>
    <name evidence="11" type="primary">rnhA</name>
    <name evidence="13" type="ORF">SAMN05660653_00048</name>
</gene>
<dbReference type="InterPro" id="IPR036397">
    <property type="entry name" value="RNaseH_sf"/>
</dbReference>
<comment type="catalytic activity">
    <reaction evidence="1 11">
        <text>Endonucleolytic cleavage to 5'-phosphomonoester.</text>
        <dbReference type="EC" id="3.1.26.4"/>
    </reaction>
</comment>
<evidence type="ECO:0000313" key="14">
    <source>
        <dbReference type="Proteomes" id="UP000198771"/>
    </source>
</evidence>
<dbReference type="NCBIfam" id="NF001236">
    <property type="entry name" value="PRK00203.1"/>
    <property type="match status" value="1"/>
</dbReference>
<dbReference type="InterPro" id="IPR002156">
    <property type="entry name" value="RNaseH_domain"/>
</dbReference>
<dbReference type="Proteomes" id="UP000198771">
    <property type="component" value="Unassembled WGS sequence"/>
</dbReference>
<evidence type="ECO:0000256" key="11">
    <source>
        <dbReference type="HAMAP-Rule" id="MF_00042"/>
    </source>
</evidence>
<keyword evidence="10 11" id="KW-0460">Magnesium</keyword>
<dbReference type="Gene3D" id="3.30.420.10">
    <property type="entry name" value="Ribonuclease H-like superfamily/Ribonuclease H"/>
    <property type="match status" value="1"/>
</dbReference>
<comment type="subunit">
    <text evidence="4 11">Monomer.</text>
</comment>
<dbReference type="SUPFAM" id="SSF53098">
    <property type="entry name" value="Ribonuclease H-like"/>
    <property type="match status" value="1"/>
</dbReference>
<accession>A0A1G6A0M3</accession>
<dbReference type="InterPro" id="IPR050092">
    <property type="entry name" value="RNase_H"/>
</dbReference>
<dbReference type="PROSITE" id="PS50879">
    <property type="entry name" value="RNASE_H_1"/>
    <property type="match status" value="1"/>
</dbReference>
<comment type="similarity">
    <text evidence="3 11">Belongs to the RNase H family.</text>
</comment>
<dbReference type="PANTHER" id="PTHR10642:SF26">
    <property type="entry name" value="RIBONUCLEASE H1"/>
    <property type="match status" value="1"/>
</dbReference>
<sequence length="157" mass="17190">MNQERKTIIYTDGACLGNPGPGGWGAVVINGPERLELSGGYGLTTNNRMEMLAVVEALNALPEPSAVSLYTDSKYLHDAVNKGWLANWKRNGWRTADKKSVKNQDLWMRIDALLKTHNVCFNWVRGHSGNPENECCDRLASAAASGAGLPKDTGYIR</sequence>
<feature type="binding site" evidence="11">
    <location>
        <position position="12"/>
    </location>
    <ligand>
        <name>Mg(2+)</name>
        <dbReference type="ChEBI" id="CHEBI:18420"/>
        <label>1</label>
    </ligand>
</feature>
<dbReference type="GO" id="GO:0003676">
    <property type="term" value="F:nucleic acid binding"/>
    <property type="evidence" value="ECO:0007669"/>
    <property type="project" value="InterPro"/>
</dbReference>
<reference evidence="13 14" key="1">
    <citation type="submission" date="2016-10" db="EMBL/GenBank/DDBJ databases">
        <authorList>
            <person name="de Groot N.N."/>
        </authorList>
    </citation>
    <scope>NUCLEOTIDE SEQUENCE [LARGE SCALE GENOMIC DNA]</scope>
    <source>
        <strain evidence="13 14">ASO4-2</strain>
    </source>
</reference>
<dbReference type="OrthoDB" id="7845843at2"/>
<dbReference type="Pfam" id="PF00075">
    <property type="entry name" value="RNase_H"/>
    <property type="match status" value="1"/>
</dbReference>
<feature type="binding site" evidence="11">
    <location>
        <position position="12"/>
    </location>
    <ligand>
        <name>Mg(2+)</name>
        <dbReference type="ChEBI" id="CHEBI:18420"/>
        <label>2</label>
    </ligand>
</feature>
<feature type="binding site" evidence="11">
    <location>
        <position position="72"/>
    </location>
    <ligand>
        <name>Mg(2+)</name>
        <dbReference type="ChEBI" id="CHEBI:18420"/>
        <label>1</label>
    </ligand>
</feature>
<protein>
    <recommendedName>
        <fullName evidence="5 11">Ribonuclease H</fullName>
        <shortName evidence="11">RNase H</shortName>
        <ecNumber evidence="5 11">3.1.26.4</ecNumber>
    </recommendedName>
</protein>
<evidence type="ECO:0000256" key="10">
    <source>
        <dbReference type="ARBA" id="ARBA00022842"/>
    </source>
</evidence>
<evidence type="ECO:0000256" key="9">
    <source>
        <dbReference type="ARBA" id="ARBA00022801"/>
    </source>
</evidence>
<comment type="cofactor">
    <cofactor evidence="11">
        <name>Mg(2+)</name>
        <dbReference type="ChEBI" id="CHEBI:18420"/>
    </cofactor>
    <text evidence="11">Binds 1 Mg(2+) ion per subunit. May bind a second metal ion at a regulatory site, or after substrate binding.</text>
</comment>
<evidence type="ECO:0000256" key="1">
    <source>
        <dbReference type="ARBA" id="ARBA00000077"/>
    </source>
</evidence>
<evidence type="ECO:0000256" key="3">
    <source>
        <dbReference type="ARBA" id="ARBA00005300"/>
    </source>
</evidence>
<dbReference type="InterPro" id="IPR012337">
    <property type="entry name" value="RNaseH-like_sf"/>
</dbReference>
<evidence type="ECO:0000259" key="12">
    <source>
        <dbReference type="PROSITE" id="PS50879"/>
    </source>
</evidence>